<dbReference type="InterPro" id="IPR041698">
    <property type="entry name" value="Methyltransf_25"/>
</dbReference>
<dbReference type="CDD" id="cd02440">
    <property type="entry name" value="AdoMet_MTases"/>
    <property type="match status" value="1"/>
</dbReference>
<dbReference type="RefSeq" id="WP_409357080.1">
    <property type="nucleotide sequence ID" value="NZ_JBJXVJ010000002.1"/>
</dbReference>
<keyword evidence="1 5" id="KW-0489">Methyltransferase</keyword>
<dbReference type="SUPFAM" id="SSF53335">
    <property type="entry name" value="S-adenosyl-L-methionine-dependent methyltransferases"/>
    <property type="match status" value="1"/>
</dbReference>
<name>A0ABW9K3T9_9FLAO</name>
<dbReference type="InterPro" id="IPR029063">
    <property type="entry name" value="SAM-dependent_MTases_sf"/>
</dbReference>
<dbReference type="Pfam" id="PF13649">
    <property type="entry name" value="Methyltransf_25"/>
    <property type="match status" value="1"/>
</dbReference>
<evidence type="ECO:0000313" key="5">
    <source>
        <dbReference type="EMBL" id="MFN1218000.1"/>
    </source>
</evidence>
<evidence type="ECO:0000256" key="1">
    <source>
        <dbReference type="ARBA" id="ARBA00022603"/>
    </source>
</evidence>
<feature type="domain" description="Methyltransferase" evidence="4">
    <location>
        <begin position="45"/>
        <end position="139"/>
    </location>
</feature>
<protein>
    <submittedName>
        <fullName evidence="5">Class I SAM-dependent methyltransferase</fullName>
        <ecNumber evidence="5">2.1.1.222</ecNumber>
        <ecNumber evidence="5">2.1.1.64</ecNumber>
    </submittedName>
</protein>
<keyword evidence="2 5" id="KW-0808">Transferase</keyword>
<dbReference type="EC" id="2.1.1.64" evidence="5"/>
<dbReference type="GO" id="GO:0061542">
    <property type="term" value="F:3-demethylubiquinol 3-O-methyltransferase activity"/>
    <property type="evidence" value="ECO:0007669"/>
    <property type="project" value="UniProtKB-EC"/>
</dbReference>
<evidence type="ECO:0000256" key="3">
    <source>
        <dbReference type="ARBA" id="ARBA00022691"/>
    </source>
</evidence>
<evidence type="ECO:0000313" key="6">
    <source>
        <dbReference type="Proteomes" id="UP001634154"/>
    </source>
</evidence>
<sequence length="203" mass="22171">MEPKVPGIAGYAEVLEKFIDATVSIDFTELHKDFIPFIPEISGRILDLGAGIGRDASEFSAMGHSVTALEPSEALLEAGKKLYPDASIHWVQDSLPDLQNLDSDLKFDFILASGVWHHLNPDEQQCAVIKISKLLSDNGIFALSLRNGPAGAGSCIFPTHAGNTVLQAEQTGLKTLLFLENQPSLMKGKENVTWSRLVFQKIR</sequence>
<dbReference type="EMBL" id="JBJXVJ010000002">
    <property type="protein sequence ID" value="MFN1218000.1"/>
    <property type="molecule type" value="Genomic_DNA"/>
</dbReference>
<dbReference type="GO" id="GO:0032259">
    <property type="term" value="P:methylation"/>
    <property type="evidence" value="ECO:0007669"/>
    <property type="project" value="UniProtKB-KW"/>
</dbReference>
<dbReference type="Proteomes" id="UP001634154">
    <property type="component" value="Unassembled WGS sequence"/>
</dbReference>
<evidence type="ECO:0000259" key="4">
    <source>
        <dbReference type="Pfam" id="PF13649"/>
    </source>
</evidence>
<organism evidence="5 6">
    <name type="scientific">Chryseobacterium kwangjuense</name>
    <dbReference type="NCBI Taxonomy" id="267125"/>
    <lineage>
        <taxon>Bacteria</taxon>
        <taxon>Pseudomonadati</taxon>
        <taxon>Bacteroidota</taxon>
        <taxon>Flavobacteriia</taxon>
        <taxon>Flavobacteriales</taxon>
        <taxon>Weeksellaceae</taxon>
        <taxon>Chryseobacterium group</taxon>
        <taxon>Chryseobacterium</taxon>
    </lineage>
</organism>
<dbReference type="PANTHER" id="PTHR43464:SF19">
    <property type="entry name" value="UBIQUINONE BIOSYNTHESIS O-METHYLTRANSFERASE, MITOCHONDRIAL"/>
    <property type="match status" value="1"/>
</dbReference>
<keyword evidence="6" id="KW-1185">Reference proteome</keyword>
<dbReference type="EC" id="2.1.1.222" evidence="5"/>
<dbReference type="PANTHER" id="PTHR43464">
    <property type="entry name" value="METHYLTRANSFERASE"/>
    <property type="match status" value="1"/>
</dbReference>
<dbReference type="Gene3D" id="3.40.50.150">
    <property type="entry name" value="Vaccinia Virus protein VP39"/>
    <property type="match status" value="1"/>
</dbReference>
<dbReference type="GO" id="GO:0102208">
    <property type="term" value="F:2-polyprenyl-6-hydroxyphenol methylase activity"/>
    <property type="evidence" value="ECO:0007669"/>
    <property type="project" value="UniProtKB-EC"/>
</dbReference>
<evidence type="ECO:0000256" key="2">
    <source>
        <dbReference type="ARBA" id="ARBA00022679"/>
    </source>
</evidence>
<keyword evidence="3" id="KW-0949">S-adenosyl-L-methionine</keyword>
<gene>
    <name evidence="5" type="ORF">ACKW6Q_13605</name>
</gene>
<reference evidence="5 6" key="1">
    <citation type="submission" date="2024-12" db="EMBL/GenBank/DDBJ databases">
        <title>Draft genome sequence of Chryseobacterium kwangjuense AG447.</title>
        <authorList>
            <person name="Cheptsov V.S."/>
            <person name="Belov A."/>
            <person name="Zavarzina A.G."/>
        </authorList>
    </citation>
    <scope>NUCLEOTIDE SEQUENCE [LARGE SCALE GENOMIC DNA]</scope>
    <source>
        <strain evidence="5 6">AG447</strain>
    </source>
</reference>
<proteinExistence type="predicted"/>
<accession>A0ABW9K3T9</accession>
<comment type="caution">
    <text evidence="5">The sequence shown here is derived from an EMBL/GenBank/DDBJ whole genome shotgun (WGS) entry which is preliminary data.</text>
</comment>